<sequence length="289" mass="33833">MINIVNSYDEKARELYKNCDIYYNRNIFIAKSIPSDNECIKSRLHSHNEYEFFIPNSPMPFLVNEDSIFFGEIGYIYTAKSNQKHGIKYNLSNIDYTSILIDTDYLKNIMQELKCSDNLFNHPIYLSRELKFYLHIFQDEFKKGDKKDLVKLDMISNLICRELINANYNQDINLFKEKQSYQKGIYLVADFINHNYNREIKIEEMAQLAGLSKNYFGSAFKKALGETPHSYLIKIRISKAKVLLETTDYSLSDIAQKIGFKKASSFTSQFKASTGIIPSKYREKSKKQY</sequence>
<evidence type="ECO:0000256" key="3">
    <source>
        <dbReference type="ARBA" id="ARBA00023163"/>
    </source>
</evidence>
<name>A0A6N3CRE5_9FIRM</name>
<evidence type="ECO:0000256" key="2">
    <source>
        <dbReference type="ARBA" id="ARBA00023125"/>
    </source>
</evidence>
<evidence type="ECO:0000259" key="4">
    <source>
        <dbReference type="PROSITE" id="PS01124"/>
    </source>
</evidence>
<reference evidence="5" key="1">
    <citation type="submission" date="2019-11" db="EMBL/GenBank/DDBJ databases">
        <authorList>
            <person name="Feng L."/>
        </authorList>
    </citation>
    <scope>NUCLEOTIDE SEQUENCE</scope>
    <source>
        <strain evidence="5">IbartlettiiLFYP30</strain>
    </source>
</reference>
<dbReference type="PANTHER" id="PTHR43280">
    <property type="entry name" value="ARAC-FAMILY TRANSCRIPTIONAL REGULATOR"/>
    <property type="match status" value="1"/>
</dbReference>
<dbReference type="SUPFAM" id="SSF46689">
    <property type="entry name" value="Homeodomain-like"/>
    <property type="match status" value="2"/>
</dbReference>
<dbReference type="Gene3D" id="1.10.10.60">
    <property type="entry name" value="Homeodomain-like"/>
    <property type="match status" value="2"/>
</dbReference>
<dbReference type="EMBL" id="CACRUE010000030">
    <property type="protein sequence ID" value="VYU17339.1"/>
    <property type="molecule type" value="Genomic_DNA"/>
</dbReference>
<accession>A0A6N3CRE5</accession>
<organism evidence="5">
    <name type="scientific">Intestinibacter bartlettii</name>
    <dbReference type="NCBI Taxonomy" id="261299"/>
    <lineage>
        <taxon>Bacteria</taxon>
        <taxon>Bacillati</taxon>
        <taxon>Bacillota</taxon>
        <taxon>Clostridia</taxon>
        <taxon>Peptostreptococcales</taxon>
        <taxon>Peptostreptococcaceae</taxon>
        <taxon>Intestinibacter</taxon>
    </lineage>
</organism>
<dbReference type="GO" id="GO:0003700">
    <property type="term" value="F:DNA-binding transcription factor activity"/>
    <property type="evidence" value="ECO:0007669"/>
    <property type="project" value="InterPro"/>
</dbReference>
<dbReference type="PROSITE" id="PS01124">
    <property type="entry name" value="HTH_ARAC_FAMILY_2"/>
    <property type="match status" value="1"/>
</dbReference>
<keyword evidence="1" id="KW-0805">Transcription regulation</keyword>
<dbReference type="PRINTS" id="PR00032">
    <property type="entry name" value="HTHARAC"/>
</dbReference>
<dbReference type="PANTHER" id="PTHR43280:SF28">
    <property type="entry name" value="HTH-TYPE TRANSCRIPTIONAL ACTIVATOR RHAS"/>
    <property type="match status" value="1"/>
</dbReference>
<dbReference type="InterPro" id="IPR009057">
    <property type="entry name" value="Homeodomain-like_sf"/>
</dbReference>
<dbReference type="InterPro" id="IPR020449">
    <property type="entry name" value="Tscrpt_reg_AraC-type_HTH"/>
</dbReference>
<dbReference type="RefSeq" id="WP_024037432.1">
    <property type="nucleotide sequence ID" value="NZ_CACRUE010000030.1"/>
</dbReference>
<dbReference type="InterPro" id="IPR018060">
    <property type="entry name" value="HTH_AraC"/>
</dbReference>
<gene>
    <name evidence="5" type="primary">tetD</name>
    <name evidence="5" type="ORF">IBLFYP30_01926</name>
</gene>
<protein>
    <submittedName>
        <fullName evidence="5">Transposon Tn10 TetD protein</fullName>
    </submittedName>
</protein>
<keyword evidence="3" id="KW-0804">Transcription</keyword>
<evidence type="ECO:0000313" key="5">
    <source>
        <dbReference type="EMBL" id="VYU17339.1"/>
    </source>
</evidence>
<keyword evidence="2" id="KW-0238">DNA-binding</keyword>
<dbReference type="AlphaFoldDB" id="A0A6N3CRE5"/>
<evidence type="ECO:0000256" key="1">
    <source>
        <dbReference type="ARBA" id="ARBA00023015"/>
    </source>
</evidence>
<dbReference type="SMART" id="SM00342">
    <property type="entry name" value="HTH_ARAC"/>
    <property type="match status" value="1"/>
</dbReference>
<proteinExistence type="predicted"/>
<dbReference type="Pfam" id="PF12833">
    <property type="entry name" value="HTH_18"/>
    <property type="match status" value="1"/>
</dbReference>
<feature type="domain" description="HTH araC/xylS-type" evidence="4">
    <location>
        <begin position="186"/>
        <end position="284"/>
    </location>
</feature>
<dbReference type="GO" id="GO:0043565">
    <property type="term" value="F:sequence-specific DNA binding"/>
    <property type="evidence" value="ECO:0007669"/>
    <property type="project" value="InterPro"/>
</dbReference>